<evidence type="ECO:0000259" key="1">
    <source>
        <dbReference type="Pfam" id="PF00534"/>
    </source>
</evidence>
<name>A0A2M8Q0X4_9CHLR</name>
<gene>
    <name evidence="2" type="ORF">CUN49_08840</name>
    <name evidence="3" type="ORF">CUN50_00615</name>
</gene>
<dbReference type="SUPFAM" id="SSF53756">
    <property type="entry name" value="UDP-Glycosyltransferase/glycogen phosphorylase"/>
    <property type="match status" value="1"/>
</dbReference>
<dbReference type="InterPro" id="IPR050194">
    <property type="entry name" value="Glycosyltransferase_grp1"/>
</dbReference>
<dbReference type="Proteomes" id="UP000229681">
    <property type="component" value="Unassembled WGS sequence"/>
</dbReference>
<accession>A0A2M8Q0X4</accession>
<sequence>MRIALVHDWLNQVGGAEDVLTELVSMFPQAPIYTSLYWREKMPAAWQQWPIRTLWTDRLPQIHQQHQRYLPLYPLAFGALDLSSYDVVLSNKSGFCHGVRTQRGARRALHICYCLAPTRYLWQYESYVARENLGGALKTALRPLIGALRRWDYAAAQRVDHFIAISTEIQARIKAFYKRDSTIIFPPVATERFTPVPHSALGNYYLVLSRLVPYKRVDLAVQACTRLGLPLLVGGSGRDRERLERMAGETVKFLGYVPESEVPQLMARCKALIFPGLEDFGIAPVQAQAAGRPVIAFRGGGTLDTVREGETGLFFDAPTVESLVATLKQFEESGMARTLDSQKIRQQALRFDRTVFQRELRAFIEAAYAQRRFASTLRA</sequence>
<dbReference type="Gene3D" id="3.40.50.2000">
    <property type="entry name" value="Glycogen Phosphorylase B"/>
    <property type="match status" value="2"/>
</dbReference>
<reference evidence="4 5" key="1">
    <citation type="submission" date="2017-11" db="EMBL/GenBank/DDBJ databases">
        <title>Evolution of Phototrophy in the Chloroflexi Phylum Driven by Horizontal Gene Transfer.</title>
        <authorList>
            <person name="Ward L.M."/>
            <person name="Hemp J."/>
            <person name="Shih P.M."/>
            <person name="Mcglynn S.E."/>
            <person name="Fischer W."/>
        </authorList>
    </citation>
    <scope>NUCLEOTIDE SEQUENCE [LARGE SCALE GENOMIC DNA]</scope>
    <source>
        <strain evidence="3">CP1_1M</strain>
        <strain evidence="2">JP3_13</strain>
    </source>
</reference>
<protein>
    <submittedName>
        <fullName evidence="3">Glycosyl transferase</fullName>
    </submittedName>
</protein>
<evidence type="ECO:0000313" key="5">
    <source>
        <dbReference type="Proteomes" id="UP000229681"/>
    </source>
</evidence>
<feature type="domain" description="Glycosyl transferase family 1" evidence="1">
    <location>
        <begin position="203"/>
        <end position="334"/>
    </location>
</feature>
<keyword evidence="3" id="KW-0808">Transferase</keyword>
<comment type="caution">
    <text evidence="3">The sequence shown here is derived from an EMBL/GenBank/DDBJ whole genome shotgun (WGS) entry which is preliminary data.</text>
</comment>
<dbReference type="PANTHER" id="PTHR45947:SF3">
    <property type="entry name" value="SULFOQUINOVOSYL TRANSFERASE SQD2"/>
    <property type="match status" value="1"/>
</dbReference>
<dbReference type="EMBL" id="PGTM01000112">
    <property type="protein sequence ID" value="PJF35775.1"/>
    <property type="molecule type" value="Genomic_DNA"/>
</dbReference>
<dbReference type="AlphaFoldDB" id="A0A2M8Q0X4"/>
<evidence type="ECO:0000313" key="4">
    <source>
        <dbReference type="Proteomes" id="UP000228947"/>
    </source>
</evidence>
<accession>A0A2M8PDZ3</accession>
<evidence type="ECO:0000313" key="2">
    <source>
        <dbReference type="EMBL" id="PJF35775.1"/>
    </source>
</evidence>
<dbReference type="GO" id="GO:0016757">
    <property type="term" value="F:glycosyltransferase activity"/>
    <property type="evidence" value="ECO:0007669"/>
    <property type="project" value="InterPro"/>
</dbReference>
<organism evidence="3 4">
    <name type="scientific">Candidatus Thermofonsia Clade 1 bacterium</name>
    <dbReference type="NCBI Taxonomy" id="2364210"/>
    <lineage>
        <taxon>Bacteria</taxon>
        <taxon>Bacillati</taxon>
        <taxon>Chloroflexota</taxon>
        <taxon>Candidatus Thermofontia</taxon>
        <taxon>Candidatus Thermofonsia Clade 1</taxon>
    </lineage>
</organism>
<evidence type="ECO:0000313" key="3">
    <source>
        <dbReference type="EMBL" id="PJF43457.1"/>
    </source>
</evidence>
<dbReference type="PANTHER" id="PTHR45947">
    <property type="entry name" value="SULFOQUINOVOSYL TRANSFERASE SQD2"/>
    <property type="match status" value="1"/>
</dbReference>
<proteinExistence type="predicted"/>
<dbReference type="EMBL" id="PGTL01000001">
    <property type="protein sequence ID" value="PJF43457.1"/>
    <property type="molecule type" value="Genomic_DNA"/>
</dbReference>
<dbReference type="Pfam" id="PF00534">
    <property type="entry name" value="Glycos_transf_1"/>
    <property type="match status" value="1"/>
</dbReference>
<dbReference type="InterPro" id="IPR001296">
    <property type="entry name" value="Glyco_trans_1"/>
</dbReference>
<dbReference type="Proteomes" id="UP000228947">
    <property type="component" value="Unassembled WGS sequence"/>
</dbReference>